<dbReference type="EMBL" id="JBIMZQ010000007">
    <property type="protein sequence ID" value="KAL3670443.1"/>
    <property type="molecule type" value="Genomic_DNA"/>
</dbReference>
<organism evidence="2 4">
    <name type="scientific">Phytophthora oleae</name>
    <dbReference type="NCBI Taxonomy" id="2107226"/>
    <lineage>
        <taxon>Eukaryota</taxon>
        <taxon>Sar</taxon>
        <taxon>Stramenopiles</taxon>
        <taxon>Oomycota</taxon>
        <taxon>Peronosporomycetes</taxon>
        <taxon>Peronosporales</taxon>
        <taxon>Peronosporaceae</taxon>
        <taxon>Phytophthora</taxon>
    </lineage>
</organism>
<dbReference type="Proteomes" id="UP001632037">
    <property type="component" value="Unassembled WGS sequence"/>
</dbReference>
<keyword evidence="1" id="KW-0812">Transmembrane</keyword>
<dbReference type="EMBL" id="JBIMZQ010000007">
    <property type="protein sequence ID" value="KAL3670440.1"/>
    <property type="molecule type" value="Genomic_DNA"/>
</dbReference>
<comment type="caution">
    <text evidence="2">The sequence shown here is derived from an EMBL/GenBank/DDBJ whole genome shotgun (WGS) entry which is preliminary data.</text>
</comment>
<sequence>MTLDKLEGAVITILAYAVIELVSFSTLVTLLWRKFGFSPLYQLAFVLETQGPAQQGYLFVWTITILHLTLAHYGVDSISS</sequence>
<evidence type="ECO:0000256" key="1">
    <source>
        <dbReference type="SAM" id="Phobius"/>
    </source>
</evidence>
<evidence type="ECO:0000313" key="3">
    <source>
        <dbReference type="EMBL" id="KAL3670443.1"/>
    </source>
</evidence>
<keyword evidence="1" id="KW-1133">Transmembrane helix</keyword>
<proteinExistence type="predicted"/>
<evidence type="ECO:0000313" key="2">
    <source>
        <dbReference type="EMBL" id="KAL3670440.1"/>
    </source>
</evidence>
<accession>A0ABD3FU35</accession>
<keyword evidence="4" id="KW-1185">Reference proteome</keyword>
<protein>
    <submittedName>
        <fullName evidence="2">Uncharacterized protein</fullName>
    </submittedName>
</protein>
<gene>
    <name evidence="2" type="ORF">V7S43_004759</name>
    <name evidence="3" type="ORF">V7S43_004762</name>
</gene>
<evidence type="ECO:0000313" key="4">
    <source>
        <dbReference type="Proteomes" id="UP001632037"/>
    </source>
</evidence>
<name>A0ABD3FU35_9STRA</name>
<reference evidence="2 4" key="1">
    <citation type="submission" date="2024-09" db="EMBL/GenBank/DDBJ databases">
        <title>Genome sequencing and assembly of Phytophthora oleae, isolate VK10A, causative agent of rot of olive drupes.</title>
        <authorList>
            <person name="Conti Taguali S."/>
            <person name="Riolo M."/>
            <person name="La Spada F."/>
            <person name="Cacciola S.O."/>
            <person name="Dionisio G."/>
        </authorList>
    </citation>
    <scope>NUCLEOTIDE SEQUENCE [LARGE SCALE GENOMIC DNA]</scope>
    <source>
        <strain evidence="2 4">VK10A</strain>
    </source>
</reference>
<dbReference type="AlphaFoldDB" id="A0ABD3FU35"/>
<keyword evidence="1" id="KW-0472">Membrane</keyword>
<feature type="transmembrane region" description="Helical" evidence="1">
    <location>
        <begin position="9"/>
        <end position="32"/>
    </location>
</feature>